<dbReference type="GO" id="GO:1990904">
    <property type="term" value="C:ribonucleoprotein complex"/>
    <property type="evidence" value="ECO:0007669"/>
    <property type="project" value="UniProtKB-KW"/>
</dbReference>
<gene>
    <name evidence="4" type="primary">rpsJ</name>
    <name evidence="6" type="ORF">COW99_00250</name>
</gene>
<evidence type="ECO:0000256" key="4">
    <source>
        <dbReference type="HAMAP-Rule" id="MF_00508"/>
    </source>
</evidence>
<evidence type="ECO:0000256" key="1">
    <source>
        <dbReference type="ARBA" id="ARBA00007102"/>
    </source>
</evidence>
<organism evidence="6 7">
    <name type="scientific">Candidatus Roizmanbacteria bacterium CG22_combo_CG10-13_8_21_14_all_38_20</name>
    <dbReference type="NCBI Taxonomy" id="1974862"/>
    <lineage>
        <taxon>Bacteria</taxon>
        <taxon>Candidatus Roizmaniibacteriota</taxon>
    </lineage>
</organism>
<dbReference type="Gene3D" id="3.30.70.600">
    <property type="entry name" value="Ribosomal protein S10 domain"/>
    <property type="match status" value="1"/>
</dbReference>
<dbReference type="InterPro" id="IPR001848">
    <property type="entry name" value="Ribosomal_uS10"/>
</dbReference>
<dbReference type="HAMAP" id="MF_00508">
    <property type="entry name" value="Ribosomal_uS10"/>
    <property type="match status" value="1"/>
</dbReference>
<comment type="caution">
    <text evidence="6">The sequence shown here is derived from an EMBL/GenBank/DDBJ whole genome shotgun (WGS) entry which is preliminary data.</text>
</comment>
<dbReference type="NCBIfam" id="NF001861">
    <property type="entry name" value="PRK00596.1"/>
    <property type="match status" value="1"/>
</dbReference>
<evidence type="ECO:0000256" key="2">
    <source>
        <dbReference type="ARBA" id="ARBA00022980"/>
    </source>
</evidence>
<feature type="domain" description="Small ribosomal subunit protein uS10" evidence="5">
    <location>
        <begin position="7"/>
        <end position="101"/>
    </location>
</feature>
<evidence type="ECO:0000313" key="7">
    <source>
        <dbReference type="Proteomes" id="UP000231246"/>
    </source>
</evidence>
<dbReference type="InterPro" id="IPR027486">
    <property type="entry name" value="Ribosomal_uS10_dom"/>
</dbReference>
<dbReference type="GO" id="GO:0006412">
    <property type="term" value="P:translation"/>
    <property type="evidence" value="ECO:0007669"/>
    <property type="project" value="UniProtKB-UniRule"/>
</dbReference>
<dbReference type="Pfam" id="PF00338">
    <property type="entry name" value="Ribosomal_S10"/>
    <property type="match status" value="1"/>
</dbReference>
<dbReference type="GO" id="GO:0003735">
    <property type="term" value="F:structural constituent of ribosome"/>
    <property type="evidence" value="ECO:0007669"/>
    <property type="project" value="InterPro"/>
</dbReference>
<dbReference type="SUPFAM" id="SSF54999">
    <property type="entry name" value="Ribosomal protein S10"/>
    <property type="match status" value="1"/>
</dbReference>
<dbReference type="PANTHER" id="PTHR11700">
    <property type="entry name" value="30S RIBOSOMAL PROTEIN S10 FAMILY MEMBER"/>
    <property type="match status" value="1"/>
</dbReference>
<accession>A0A2H0BWQ4</accession>
<dbReference type="FunFam" id="3.30.70.600:FF:000003">
    <property type="entry name" value="30S ribosomal protein S10"/>
    <property type="match status" value="1"/>
</dbReference>
<dbReference type="AlphaFoldDB" id="A0A2H0BWQ4"/>
<sequence>MRQSRIRVRLKAYDHRVIDESCQKIVESTIQTGAKVMGPVPLPTRREKFAVMRSPFTDKDSREHFMIKTHKRVIDIEEPNQKTIDALMHMNLPAGVDIQIGS</sequence>
<dbReference type="GO" id="GO:0005840">
    <property type="term" value="C:ribosome"/>
    <property type="evidence" value="ECO:0007669"/>
    <property type="project" value="UniProtKB-KW"/>
</dbReference>
<dbReference type="NCBIfam" id="TIGR01049">
    <property type="entry name" value="rpsJ_bact"/>
    <property type="match status" value="1"/>
</dbReference>
<reference evidence="6 7" key="1">
    <citation type="submission" date="2017-09" db="EMBL/GenBank/DDBJ databases">
        <title>Depth-based differentiation of microbial function through sediment-hosted aquifers and enrichment of novel symbionts in the deep terrestrial subsurface.</title>
        <authorList>
            <person name="Probst A.J."/>
            <person name="Ladd B."/>
            <person name="Jarett J.K."/>
            <person name="Geller-Mcgrath D.E."/>
            <person name="Sieber C.M."/>
            <person name="Emerson J.B."/>
            <person name="Anantharaman K."/>
            <person name="Thomas B.C."/>
            <person name="Malmstrom R."/>
            <person name="Stieglmeier M."/>
            <person name="Klingl A."/>
            <person name="Woyke T."/>
            <person name="Ryan C.M."/>
            <person name="Banfield J.F."/>
        </authorList>
    </citation>
    <scope>NUCLEOTIDE SEQUENCE [LARGE SCALE GENOMIC DNA]</scope>
    <source>
        <strain evidence="6">CG22_combo_CG10-13_8_21_14_all_38_20</strain>
    </source>
</reference>
<dbReference type="Proteomes" id="UP000231246">
    <property type="component" value="Unassembled WGS sequence"/>
</dbReference>
<comment type="subunit">
    <text evidence="4">Part of the 30S ribosomal subunit.</text>
</comment>
<comment type="similarity">
    <text evidence="1 4">Belongs to the universal ribosomal protein uS10 family.</text>
</comment>
<protein>
    <recommendedName>
        <fullName evidence="4">Small ribosomal subunit protein uS10</fullName>
    </recommendedName>
</protein>
<comment type="function">
    <text evidence="4">Involved in the binding of tRNA to the ribosomes.</text>
</comment>
<evidence type="ECO:0000313" key="6">
    <source>
        <dbReference type="EMBL" id="PIP62102.1"/>
    </source>
</evidence>
<proteinExistence type="inferred from homology"/>
<dbReference type="InterPro" id="IPR036838">
    <property type="entry name" value="Ribosomal_uS10_dom_sf"/>
</dbReference>
<keyword evidence="2 4" id="KW-0689">Ribosomal protein</keyword>
<evidence type="ECO:0000259" key="5">
    <source>
        <dbReference type="SMART" id="SM01403"/>
    </source>
</evidence>
<dbReference type="GO" id="GO:0000049">
    <property type="term" value="F:tRNA binding"/>
    <property type="evidence" value="ECO:0007669"/>
    <property type="project" value="UniProtKB-UniRule"/>
</dbReference>
<dbReference type="EMBL" id="PCTA01000003">
    <property type="protein sequence ID" value="PIP62102.1"/>
    <property type="molecule type" value="Genomic_DNA"/>
</dbReference>
<name>A0A2H0BWQ4_9BACT</name>
<dbReference type="PRINTS" id="PR00971">
    <property type="entry name" value="RIBOSOMALS10"/>
</dbReference>
<dbReference type="SMART" id="SM01403">
    <property type="entry name" value="Ribosomal_S10"/>
    <property type="match status" value="1"/>
</dbReference>
<evidence type="ECO:0000256" key="3">
    <source>
        <dbReference type="ARBA" id="ARBA00023274"/>
    </source>
</evidence>
<keyword evidence="3 4" id="KW-0687">Ribonucleoprotein</keyword>